<dbReference type="Proteomes" id="UP000002630">
    <property type="component" value="Linkage Group LG06"/>
</dbReference>
<evidence type="ECO:0000256" key="1">
    <source>
        <dbReference type="SAM" id="MobiDB-lite"/>
    </source>
</evidence>
<feature type="region of interest" description="Disordered" evidence="1">
    <location>
        <begin position="1"/>
        <end position="74"/>
    </location>
</feature>
<dbReference type="AlphaFoldDB" id="D7FWV4"/>
<reference evidence="2 3" key="1">
    <citation type="journal article" date="2010" name="Nature">
        <title>The Ectocarpus genome and the independent evolution of multicellularity in brown algae.</title>
        <authorList>
            <person name="Cock J.M."/>
            <person name="Sterck L."/>
            <person name="Rouze P."/>
            <person name="Scornet D."/>
            <person name="Allen A.E."/>
            <person name="Amoutzias G."/>
            <person name="Anthouard V."/>
            <person name="Artiguenave F."/>
            <person name="Aury J.M."/>
            <person name="Badger J.H."/>
            <person name="Beszteri B."/>
            <person name="Billiau K."/>
            <person name="Bonnet E."/>
            <person name="Bothwell J.H."/>
            <person name="Bowler C."/>
            <person name="Boyen C."/>
            <person name="Brownlee C."/>
            <person name="Carrano C.J."/>
            <person name="Charrier B."/>
            <person name="Cho G.Y."/>
            <person name="Coelho S.M."/>
            <person name="Collen J."/>
            <person name="Corre E."/>
            <person name="Da Silva C."/>
            <person name="Delage L."/>
            <person name="Delaroque N."/>
            <person name="Dittami S.M."/>
            <person name="Doulbeau S."/>
            <person name="Elias M."/>
            <person name="Farnham G."/>
            <person name="Gachon C.M."/>
            <person name="Gschloessl B."/>
            <person name="Heesch S."/>
            <person name="Jabbari K."/>
            <person name="Jubin C."/>
            <person name="Kawai H."/>
            <person name="Kimura K."/>
            <person name="Kloareg B."/>
            <person name="Kupper F.C."/>
            <person name="Lang D."/>
            <person name="Le Bail A."/>
            <person name="Leblanc C."/>
            <person name="Lerouge P."/>
            <person name="Lohr M."/>
            <person name="Lopez P.J."/>
            <person name="Martens C."/>
            <person name="Maumus F."/>
            <person name="Michel G."/>
            <person name="Miranda-Saavedra D."/>
            <person name="Morales J."/>
            <person name="Moreau H."/>
            <person name="Motomura T."/>
            <person name="Nagasato C."/>
            <person name="Napoli C.A."/>
            <person name="Nelson D.R."/>
            <person name="Nyvall-Collen P."/>
            <person name="Peters A.F."/>
            <person name="Pommier C."/>
            <person name="Potin P."/>
            <person name="Poulain J."/>
            <person name="Quesneville H."/>
            <person name="Read B."/>
            <person name="Rensing S.A."/>
            <person name="Ritter A."/>
            <person name="Rousvoal S."/>
            <person name="Samanta M."/>
            <person name="Samson G."/>
            <person name="Schroeder D.C."/>
            <person name="Segurens B."/>
            <person name="Strittmatter M."/>
            <person name="Tonon T."/>
            <person name="Tregear J.W."/>
            <person name="Valentin K."/>
            <person name="von Dassow P."/>
            <person name="Yamagishi T."/>
            <person name="Van de Peer Y."/>
            <person name="Wincker P."/>
        </authorList>
    </citation>
    <scope>NUCLEOTIDE SEQUENCE [LARGE SCALE GENOMIC DNA]</scope>
    <source>
        <strain evidence="3">Ec32 / CCAP1310/4</strain>
    </source>
</reference>
<sequence length="312" mass="32295">MQQLEQQLNRRRHRDAGGNTSPSRTPPGMRHRSVNVVPALPASPPPSRGAAAVGAAASPATAADPEPSVLAPGSPATTAAAAAAAAGTGPSLLDVSFLVASGGWLDLASGKHLQEASGTLCRDCREYVGSHLRVDYSTPRALWPLRTVGVVLFGKGPGGGGRVHGIGNSAAAASGGVGVRRLAGGFIGKENAGGTGYRTGASSSASGGKGGLLSSRLQQQYGWKGRSIPPLRVTTMTWERPLSDLAHGRALPPGLHSLHFACSFRYFDVGWVSFPTSLLSLSFGQNFDQSVVVETLCRTQLFYFAERDAARA</sequence>
<protein>
    <submittedName>
        <fullName evidence="2">Uncharacterized protein</fullName>
    </submittedName>
</protein>
<dbReference type="InParanoid" id="D7FWV4"/>
<evidence type="ECO:0000313" key="2">
    <source>
        <dbReference type="EMBL" id="CBJ32192.1"/>
    </source>
</evidence>
<accession>D7FWV4</accession>
<proteinExistence type="predicted"/>
<feature type="compositionally biased region" description="Low complexity" evidence="1">
    <location>
        <begin position="48"/>
        <end position="74"/>
    </location>
</feature>
<organism evidence="2 3">
    <name type="scientific">Ectocarpus siliculosus</name>
    <name type="common">Brown alga</name>
    <name type="synonym">Conferva siliculosa</name>
    <dbReference type="NCBI Taxonomy" id="2880"/>
    <lineage>
        <taxon>Eukaryota</taxon>
        <taxon>Sar</taxon>
        <taxon>Stramenopiles</taxon>
        <taxon>Ochrophyta</taxon>
        <taxon>PX clade</taxon>
        <taxon>Phaeophyceae</taxon>
        <taxon>Ectocarpales</taxon>
        <taxon>Ectocarpaceae</taxon>
        <taxon>Ectocarpus</taxon>
    </lineage>
</organism>
<dbReference type="EMBL" id="FN648504">
    <property type="protein sequence ID" value="CBJ32192.1"/>
    <property type="molecule type" value="Genomic_DNA"/>
</dbReference>
<dbReference type="EMBL" id="FN649731">
    <property type="protein sequence ID" value="CBJ32192.1"/>
    <property type="molecule type" value="Genomic_DNA"/>
</dbReference>
<name>D7FWV4_ECTSI</name>
<gene>
    <name evidence="2" type="ORF">Esi_0315_0010</name>
</gene>
<evidence type="ECO:0000313" key="3">
    <source>
        <dbReference type="Proteomes" id="UP000002630"/>
    </source>
</evidence>
<keyword evidence="3" id="KW-1185">Reference proteome</keyword>